<dbReference type="Pfam" id="PF03059">
    <property type="entry name" value="NAS"/>
    <property type="match status" value="1"/>
</dbReference>
<organism evidence="1 2">
    <name type="scientific">Evansella cellulosilytica (strain ATCC 21833 / DSM 2522 / FERM P-1141 / JCM 9156 / N-4)</name>
    <name type="common">Bacillus cellulosilyticus</name>
    <dbReference type="NCBI Taxonomy" id="649639"/>
    <lineage>
        <taxon>Bacteria</taxon>
        <taxon>Bacillati</taxon>
        <taxon>Bacillota</taxon>
        <taxon>Bacilli</taxon>
        <taxon>Bacillales</taxon>
        <taxon>Bacillaceae</taxon>
        <taxon>Evansella</taxon>
    </lineage>
</organism>
<dbReference type="GO" id="GO:0030418">
    <property type="term" value="P:nicotianamine biosynthetic process"/>
    <property type="evidence" value="ECO:0007669"/>
    <property type="project" value="InterPro"/>
</dbReference>
<evidence type="ECO:0000313" key="2">
    <source>
        <dbReference type="Proteomes" id="UP000001401"/>
    </source>
</evidence>
<reference evidence="1" key="1">
    <citation type="submission" date="2010-12" db="EMBL/GenBank/DDBJ databases">
        <title>Complete sequence of Bacillus cellulosilyticus DSM 2522.</title>
        <authorList>
            <consortium name="US DOE Joint Genome Institute"/>
            <person name="Lucas S."/>
            <person name="Copeland A."/>
            <person name="Lapidus A."/>
            <person name="Cheng J.-F."/>
            <person name="Bruce D."/>
            <person name="Goodwin L."/>
            <person name="Pitluck S."/>
            <person name="Chertkov O."/>
            <person name="Detter J.C."/>
            <person name="Han C."/>
            <person name="Tapia R."/>
            <person name="Land M."/>
            <person name="Hauser L."/>
            <person name="Jeffries C."/>
            <person name="Kyrpides N."/>
            <person name="Ivanova N."/>
            <person name="Mikhailova N."/>
            <person name="Brumm P."/>
            <person name="Mead D."/>
            <person name="Woyke T."/>
        </authorList>
    </citation>
    <scope>NUCLEOTIDE SEQUENCE [LARGE SCALE GENOMIC DNA]</scope>
    <source>
        <strain evidence="1">DSM 2522</strain>
    </source>
</reference>
<evidence type="ECO:0008006" key="3">
    <source>
        <dbReference type="Google" id="ProtNLM"/>
    </source>
</evidence>
<dbReference type="AlphaFoldDB" id="E6TW87"/>
<dbReference type="SUPFAM" id="SSF53335">
    <property type="entry name" value="S-adenosyl-L-methionine-dependent methyltransferases"/>
    <property type="match status" value="1"/>
</dbReference>
<dbReference type="EMBL" id="CP002394">
    <property type="protein sequence ID" value="ADU31043.1"/>
    <property type="molecule type" value="Genomic_DNA"/>
</dbReference>
<sequence length="193" mass="21985">MKFIPLVTRIFEKTVTYCLPLAKLLSLYYKPIVKREIRLGKIEQHDRVLFIGGGALPFTAIEIYKQTGASVHVIDCDINAVWLAKKTLKLLHIEKNVTVSHADGVNTTLKNFTVVHIAQQAFPKEKILRHLTNHGRSNLRILVRCPKKLLTCFYSASCSINDECFYRSSQTCRTANKTLLYVNPHKEKAGEIM</sequence>
<dbReference type="GO" id="GO:0030410">
    <property type="term" value="F:nicotianamine synthase activity"/>
    <property type="evidence" value="ECO:0007669"/>
    <property type="project" value="InterPro"/>
</dbReference>
<dbReference type="STRING" id="649639.Bcell_2789"/>
<proteinExistence type="predicted"/>
<dbReference type="InterPro" id="IPR029063">
    <property type="entry name" value="SAM-dependent_MTases_sf"/>
</dbReference>
<dbReference type="eggNOG" id="COG2890">
    <property type="taxonomic scope" value="Bacteria"/>
</dbReference>
<dbReference type="InterPro" id="IPR004298">
    <property type="entry name" value="Nicotian_synth"/>
</dbReference>
<dbReference type="HOGENOM" id="CLU_115325_0_0_9"/>
<gene>
    <name evidence="1" type="ordered locus">Bcell_2789</name>
</gene>
<name>E6TW87_EVAC2</name>
<evidence type="ECO:0000313" key="1">
    <source>
        <dbReference type="EMBL" id="ADU31043.1"/>
    </source>
</evidence>
<dbReference type="KEGG" id="bco:Bcell_2789"/>
<dbReference type="Proteomes" id="UP000001401">
    <property type="component" value="Chromosome"/>
</dbReference>
<dbReference type="OrthoDB" id="1956540at2"/>
<keyword evidence="2" id="KW-1185">Reference proteome</keyword>
<dbReference type="Gene3D" id="3.40.50.150">
    <property type="entry name" value="Vaccinia Virus protein VP39"/>
    <property type="match status" value="1"/>
</dbReference>
<accession>E6TW87</accession>
<dbReference type="RefSeq" id="WP_013489375.1">
    <property type="nucleotide sequence ID" value="NC_014829.1"/>
</dbReference>
<protein>
    <recommendedName>
        <fullName evidence="3">Nicotianamine synthase</fullName>
    </recommendedName>
</protein>